<protein>
    <submittedName>
        <fullName evidence="2">Uncharacterized protein</fullName>
    </submittedName>
</protein>
<evidence type="ECO:0000313" key="3">
    <source>
        <dbReference type="Proteomes" id="UP000233256"/>
    </source>
</evidence>
<organism evidence="2 3">
    <name type="scientific">Candidatus Wallbacteria bacterium HGW-Wallbacteria-1</name>
    <dbReference type="NCBI Taxonomy" id="2013854"/>
    <lineage>
        <taxon>Bacteria</taxon>
        <taxon>Candidatus Walliibacteriota</taxon>
    </lineage>
</organism>
<evidence type="ECO:0000313" key="2">
    <source>
        <dbReference type="EMBL" id="PKK90579.1"/>
    </source>
</evidence>
<gene>
    <name evidence="2" type="ORF">CVV64_09485</name>
</gene>
<accession>A0A2N1PQH7</accession>
<sequence length="301" mass="33916">MINLSALQKAVLIAFILMAVASPFKPPCHCSGFHQRNPDSSMDQLKTDRIDNLEILVLPTAERQFAFATFELQDPDMKKACFKALIKHFENEPAWCSKASIALAMLYVGDYRFPNVENAKVALTILRDIPRAYASQKSLCARSLWLCGWICQTIMKENDRARFFFDRVISEYSGIEADLDLPSTWEGLARLQKIKMTTGREKAEGAFELFSQLPGDTSSIFALSLALQEFTDDEVIMLAEKHIKGGAIHPIHTCRLLTRAWNSSKNGESKKHFADYITTNFSDIPTNEIQKAISLISGRNK</sequence>
<name>A0A2N1PQH7_9BACT</name>
<dbReference type="Proteomes" id="UP000233256">
    <property type="component" value="Unassembled WGS sequence"/>
</dbReference>
<dbReference type="AlphaFoldDB" id="A0A2N1PQH7"/>
<comment type="caution">
    <text evidence="2">The sequence shown here is derived from an EMBL/GenBank/DDBJ whole genome shotgun (WGS) entry which is preliminary data.</text>
</comment>
<feature type="chain" id="PRO_5014664682" evidence="1">
    <location>
        <begin position="22"/>
        <end position="301"/>
    </location>
</feature>
<keyword evidence="1" id="KW-0732">Signal</keyword>
<evidence type="ECO:0000256" key="1">
    <source>
        <dbReference type="SAM" id="SignalP"/>
    </source>
</evidence>
<proteinExistence type="predicted"/>
<feature type="signal peptide" evidence="1">
    <location>
        <begin position="1"/>
        <end position="21"/>
    </location>
</feature>
<dbReference type="EMBL" id="PGXC01000005">
    <property type="protein sequence ID" value="PKK90579.1"/>
    <property type="molecule type" value="Genomic_DNA"/>
</dbReference>
<reference evidence="2 3" key="1">
    <citation type="journal article" date="2017" name="ISME J.">
        <title>Potential for microbial H2 and metal transformations associated with novel bacteria and archaea in deep terrestrial subsurface sediments.</title>
        <authorList>
            <person name="Hernsdorf A.W."/>
            <person name="Amano Y."/>
            <person name="Miyakawa K."/>
            <person name="Ise K."/>
            <person name="Suzuki Y."/>
            <person name="Anantharaman K."/>
            <person name="Probst A."/>
            <person name="Burstein D."/>
            <person name="Thomas B.C."/>
            <person name="Banfield J.F."/>
        </authorList>
    </citation>
    <scope>NUCLEOTIDE SEQUENCE [LARGE SCALE GENOMIC DNA]</scope>
    <source>
        <strain evidence="2">HGW-Wallbacteria-1</strain>
    </source>
</reference>